<gene>
    <name evidence="1" type="ORF">K435DRAFT_688406</name>
</gene>
<reference evidence="1 2" key="1">
    <citation type="journal article" date="2019" name="Nat. Ecol. Evol.">
        <title>Megaphylogeny resolves global patterns of mushroom evolution.</title>
        <authorList>
            <person name="Varga T."/>
            <person name="Krizsan K."/>
            <person name="Foldi C."/>
            <person name="Dima B."/>
            <person name="Sanchez-Garcia M."/>
            <person name="Sanchez-Ramirez S."/>
            <person name="Szollosi G.J."/>
            <person name="Szarkandi J.G."/>
            <person name="Papp V."/>
            <person name="Albert L."/>
            <person name="Andreopoulos W."/>
            <person name="Angelini C."/>
            <person name="Antonin V."/>
            <person name="Barry K.W."/>
            <person name="Bougher N.L."/>
            <person name="Buchanan P."/>
            <person name="Buyck B."/>
            <person name="Bense V."/>
            <person name="Catcheside P."/>
            <person name="Chovatia M."/>
            <person name="Cooper J."/>
            <person name="Damon W."/>
            <person name="Desjardin D."/>
            <person name="Finy P."/>
            <person name="Geml J."/>
            <person name="Haridas S."/>
            <person name="Hughes K."/>
            <person name="Justo A."/>
            <person name="Karasinski D."/>
            <person name="Kautmanova I."/>
            <person name="Kiss B."/>
            <person name="Kocsube S."/>
            <person name="Kotiranta H."/>
            <person name="LaButti K.M."/>
            <person name="Lechner B.E."/>
            <person name="Liimatainen K."/>
            <person name="Lipzen A."/>
            <person name="Lukacs Z."/>
            <person name="Mihaltcheva S."/>
            <person name="Morgado L.N."/>
            <person name="Niskanen T."/>
            <person name="Noordeloos M.E."/>
            <person name="Ohm R.A."/>
            <person name="Ortiz-Santana B."/>
            <person name="Ovrebo C."/>
            <person name="Racz N."/>
            <person name="Riley R."/>
            <person name="Savchenko A."/>
            <person name="Shiryaev A."/>
            <person name="Soop K."/>
            <person name="Spirin V."/>
            <person name="Szebenyi C."/>
            <person name="Tomsovsky M."/>
            <person name="Tulloss R.E."/>
            <person name="Uehling J."/>
            <person name="Grigoriev I.V."/>
            <person name="Vagvolgyi C."/>
            <person name="Papp T."/>
            <person name="Martin F.M."/>
            <person name="Miettinen O."/>
            <person name="Hibbett D.S."/>
            <person name="Nagy L.G."/>
        </authorList>
    </citation>
    <scope>NUCLEOTIDE SEQUENCE [LARGE SCALE GENOMIC DNA]</scope>
    <source>
        <strain evidence="1 2">CBS 962.96</strain>
    </source>
</reference>
<dbReference type="AlphaFoldDB" id="A0A4S8L5Y8"/>
<dbReference type="GO" id="GO:0006357">
    <property type="term" value="P:regulation of transcription by RNA polymerase II"/>
    <property type="evidence" value="ECO:0007669"/>
    <property type="project" value="TreeGrafter"/>
</dbReference>
<proteinExistence type="predicted"/>
<protein>
    <submittedName>
        <fullName evidence="1">Uncharacterized protein</fullName>
    </submittedName>
</protein>
<keyword evidence="2" id="KW-1185">Reference proteome</keyword>
<accession>A0A4S8L5Y8</accession>
<evidence type="ECO:0000313" key="1">
    <source>
        <dbReference type="EMBL" id="THU84027.1"/>
    </source>
</evidence>
<dbReference type="EMBL" id="ML179627">
    <property type="protein sequence ID" value="THU84027.1"/>
    <property type="molecule type" value="Genomic_DNA"/>
</dbReference>
<dbReference type="Proteomes" id="UP000297245">
    <property type="component" value="Unassembled WGS sequence"/>
</dbReference>
<dbReference type="PANTHER" id="PTHR46169:SF29">
    <property type="entry name" value="DNA REPLICATION-RELATED ELEMENT FACTOR, ISOFORM A"/>
    <property type="match status" value="1"/>
</dbReference>
<feature type="non-terminal residue" evidence="1">
    <location>
        <position position="1"/>
    </location>
</feature>
<dbReference type="SUPFAM" id="SSF53098">
    <property type="entry name" value="Ribonuclease H-like"/>
    <property type="match status" value="1"/>
</dbReference>
<dbReference type="PANTHER" id="PTHR46169">
    <property type="entry name" value="DNA REPLICATION-RELATED ELEMENT FACTOR, ISOFORM A"/>
    <property type="match status" value="1"/>
</dbReference>
<name>A0A4S8L5Y8_DENBC</name>
<sequence>KKLTHQVHFSASLRKMLKAACATTKIKYRTIKRNVATRWNSVNTMLSSVIHLQPALDLACSQQRLAGRNKPNPLAKFKLTKTDWELIKALKLLVEPLAAATTALETNKRPLLHEVIPIMDGINQYLVQIVKDDMNLPVIRDSARRGLVIADKYYAKTDDSAMYRAAMSEFPAFVWLHVQV</sequence>
<dbReference type="InterPro" id="IPR052717">
    <property type="entry name" value="Vacuolar_transposase_reg"/>
</dbReference>
<dbReference type="OrthoDB" id="3359487at2759"/>
<evidence type="ECO:0000313" key="2">
    <source>
        <dbReference type="Proteomes" id="UP000297245"/>
    </source>
</evidence>
<dbReference type="GO" id="GO:0005634">
    <property type="term" value="C:nucleus"/>
    <property type="evidence" value="ECO:0007669"/>
    <property type="project" value="TreeGrafter"/>
</dbReference>
<dbReference type="InterPro" id="IPR012337">
    <property type="entry name" value="RNaseH-like_sf"/>
</dbReference>
<organism evidence="1 2">
    <name type="scientific">Dendrothele bispora (strain CBS 962.96)</name>
    <dbReference type="NCBI Taxonomy" id="1314807"/>
    <lineage>
        <taxon>Eukaryota</taxon>
        <taxon>Fungi</taxon>
        <taxon>Dikarya</taxon>
        <taxon>Basidiomycota</taxon>
        <taxon>Agaricomycotina</taxon>
        <taxon>Agaricomycetes</taxon>
        <taxon>Agaricomycetidae</taxon>
        <taxon>Agaricales</taxon>
        <taxon>Agaricales incertae sedis</taxon>
        <taxon>Dendrothele</taxon>
    </lineage>
</organism>